<dbReference type="OrthoDB" id="517007at2"/>
<dbReference type="Gene3D" id="3.40.50.720">
    <property type="entry name" value="NAD(P)-binding Rossmann-like Domain"/>
    <property type="match status" value="1"/>
</dbReference>
<dbReference type="SUPFAM" id="SSF51735">
    <property type="entry name" value="NAD(P)-binding Rossmann-fold domains"/>
    <property type="match status" value="1"/>
</dbReference>
<dbReference type="GO" id="GO:0016491">
    <property type="term" value="F:oxidoreductase activity"/>
    <property type="evidence" value="ECO:0007669"/>
    <property type="project" value="UniProtKB-KW"/>
</dbReference>
<evidence type="ECO:0000256" key="2">
    <source>
        <dbReference type="ARBA" id="ARBA00023002"/>
    </source>
</evidence>
<name>A0A561VLE1_ACTTI</name>
<gene>
    <name evidence="4" type="ORF">FHX34_105302</name>
</gene>
<dbReference type="Proteomes" id="UP000320239">
    <property type="component" value="Unassembled WGS sequence"/>
</dbReference>
<evidence type="ECO:0000313" key="5">
    <source>
        <dbReference type="Proteomes" id="UP000320239"/>
    </source>
</evidence>
<evidence type="ECO:0000313" key="4">
    <source>
        <dbReference type="EMBL" id="TWG12435.1"/>
    </source>
</evidence>
<keyword evidence="5" id="KW-1185">Reference proteome</keyword>
<organism evidence="4 5">
    <name type="scientific">Actinoplanes teichomyceticus</name>
    <dbReference type="NCBI Taxonomy" id="1867"/>
    <lineage>
        <taxon>Bacteria</taxon>
        <taxon>Bacillati</taxon>
        <taxon>Actinomycetota</taxon>
        <taxon>Actinomycetes</taxon>
        <taxon>Micromonosporales</taxon>
        <taxon>Micromonosporaceae</taxon>
        <taxon>Actinoplanes</taxon>
    </lineage>
</organism>
<sequence length="311" mass="32542">MSTLDFAGRVAIVTGAGSGLGREYAKMLASRGARVVVNDLADAAATETVDIIRRQNGDAVADVHDVVTAAAQIVQSAIDAFGRLDIVVNNAGIVRLGAFAEMAPVQWWQVFDTHVKGTVEISRYAWKHLVASGTGRLINISSSGMLGEPLASAYAAAKAAVWGLGNAIRVEGDQAGVQVSTLHPTAWTAMSAGAFDHEDVRASVEQNLPAHAVAAFVTWLAHQDTTVHGETFQVSGNSAGRAVFAAAPRVRVDQDTPEAWAAVGDQLLRDAAEGQLLPLHSTSASLRRELVLLDPALDALLPTGTATPGNR</sequence>
<dbReference type="InterPro" id="IPR051687">
    <property type="entry name" value="Peroxisomal_Beta-Oxidation"/>
</dbReference>
<dbReference type="InterPro" id="IPR036291">
    <property type="entry name" value="NAD(P)-bd_dom_sf"/>
</dbReference>
<protein>
    <submittedName>
        <fullName evidence="4">Short-subunit dehydrogenase</fullName>
    </submittedName>
</protein>
<dbReference type="EMBL" id="VIWY01000005">
    <property type="protein sequence ID" value="TWG12435.1"/>
    <property type="molecule type" value="Genomic_DNA"/>
</dbReference>
<comment type="similarity">
    <text evidence="1 3">Belongs to the short-chain dehydrogenases/reductases (SDR) family.</text>
</comment>
<dbReference type="Pfam" id="PF00106">
    <property type="entry name" value="adh_short"/>
    <property type="match status" value="1"/>
</dbReference>
<dbReference type="PANTHER" id="PTHR45024">
    <property type="entry name" value="DEHYDROGENASES, SHORT CHAIN"/>
    <property type="match status" value="1"/>
</dbReference>
<dbReference type="PRINTS" id="PR00080">
    <property type="entry name" value="SDRFAMILY"/>
</dbReference>
<dbReference type="InterPro" id="IPR020904">
    <property type="entry name" value="Sc_DH/Rdtase_CS"/>
</dbReference>
<proteinExistence type="inferred from homology"/>
<evidence type="ECO:0000256" key="3">
    <source>
        <dbReference type="RuleBase" id="RU000363"/>
    </source>
</evidence>
<dbReference type="PRINTS" id="PR00081">
    <property type="entry name" value="GDHRDH"/>
</dbReference>
<dbReference type="PROSITE" id="PS00061">
    <property type="entry name" value="ADH_SHORT"/>
    <property type="match status" value="1"/>
</dbReference>
<dbReference type="PANTHER" id="PTHR45024:SF2">
    <property type="entry name" value="SCP2 DOMAIN-CONTAINING PROTEIN"/>
    <property type="match status" value="1"/>
</dbReference>
<evidence type="ECO:0000256" key="1">
    <source>
        <dbReference type="ARBA" id="ARBA00006484"/>
    </source>
</evidence>
<dbReference type="InterPro" id="IPR002347">
    <property type="entry name" value="SDR_fam"/>
</dbReference>
<dbReference type="RefSeq" id="WP_122978966.1">
    <property type="nucleotide sequence ID" value="NZ_BOMX01000092.1"/>
</dbReference>
<comment type="caution">
    <text evidence="4">The sequence shown here is derived from an EMBL/GenBank/DDBJ whole genome shotgun (WGS) entry which is preliminary data.</text>
</comment>
<dbReference type="AlphaFoldDB" id="A0A561VLE1"/>
<accession>A0A561VLE1</accession>
<reference evidence="4 5" key="1">
    <citation type="submission" date="2019-06" db="EMBL/GenBank/DDBJ databases">
        <title>Sequencing the genomes of 1000 actinobacteria strains.</title>
        <authorList>
            <person name="Klenk H.-P."/>
        </authorList>
    </citation>
    <scope>NUCLEOTIDE SEQUENCE [LARGE SCALE GENOMIC DNA]</scope>
    <source>
        <strain evidence="4 5">DSM 43866</strain>
    </source>
</reference>
<keyword evidence="2" id="KW-0560">Oxidoreductase</keyword>